<gene>
    <name evidence="10" type="ORF">GTP46_11360</name>
</gene>
<evidence type="ECO:0000256" key="2">
    <source>
        <dbReference type="ARBA" id="ARBA00023012"/>
    </source>
</evidence>
<evidence type="ECO:0000256" key="1">
    <source>
        <dbReference type="ARBA" id="ARBA00022553"/>
    </source>
</evidence>
<dbReference type="SUPFAM" id="SSF46894">
    <property type="entry name" value="C-terminal effector domain of the bipartite response regulators"/>
    <property type="match status" value="1"/>
</dbReference>
<dbReference type="Gene3D" id="6.10.250.690">
    <property type="match status" value="1"/>
</dbReference>
<evidence type="ECO:0000256" key="3">
    <source>
        <dbReference type="ARBA" id="ARBA00023015"/>
    </source>
</evidence>
<dbReference type="FunFam" id="3.40.50.2300:FF:000002">
    <property type="entry name" value="DNA-binding response regulator PhoP"/>
    <property type="match status" value="1"/>
</dbReference>
<keyword evidence="1 6" id="KW-0597">Phosphoprotein</keyword>
<evidence type="ECO:0000256" key="4">
    <source>
        <dbReference type="ARBA" id="ARBA00023125"/>
    </source>
</evidence>
<proteinExistence type="predicted"/>
<dbReference type="CDD" id="cd00383">
    <property type="entry name" value="trans_reg_C"/>
    <property type="match status" value="1"/>
</dbReference>
<dbReference type="InterPro" id="IPR036388">
    <property type="entry name" value="WH-like_DNA-bd_sf"/>
</dbReference>
<evidence type="ECO:0000259" key="8">
    <source>
        <dbReference type="PROSITE" id="PS50110"/>
    </source>
</evidence>
<dbReference type="GO" id="GO:0000976">
    <property type="term" value="F:transcription cis-regulatory region binding"/>
    <property type="evidence" value="ECO:0007669"/>
    <property type="project" value="TreeGrafter"/>
</dbReference>
<protein>
    <submittedName>
        <fullName evidence="10">Response regulator</fullName>
    </submittedName>
</protein>
<dbReference type="SMART" id="SM00862">
    <property type="entry name" value="Trans_reg_C"/>
    <property type="match status" value="1"/>
</dbReference>
<evidence type="ECO:0000313" key="11">
    <source>
        <dbReference type="Proteomes" id="UP000479335"/>
    </source>
</evidence>
<name>A0A6L8K6X3_9BURK</name>
<keyword evidence="2" id="KW-0902">Two-component regulatory system</keyword>
<dbReference type="PANTHER" id="PTHR48111">
    <property type="entry name" value="REGULATOR OF RPOS"/>
    <property type="match status" value="1"/>
</dbReference>
<dbReference type="PANTHER" id="PTHR48111:SF67">
    <property type="entry name" value="TRANSCRIPTIONAL REGULATORY PROTEIN TCTD"/>
    <property type="match status" value="1"/>
</dbReference>
<dbReference type="GO" id="GO:0032993">
    <property type="term" value="C:protein-DNA complex"/>
    <property type="evidence" value="ECO:0007669"/>
    <property type="project" value="TreeGrafter"/>
</dbReference>
<evidence type="ECO:0000256" key="7">
    <source>
        <dbReference type="PROSITE-ProRule" id="PRU01091"/>
    </source>
</evidence>
<dbReference type="InterPro" id="IPR001789">
    <property type="entry name" value="Sig_transdc_resp-reg_receiver"/>
</dbReference>
<dbReference type="InterPro" id="IPR039420">
    <property type="entry name" value="WalR-like"/>
</dbReference>
<dbReference type="Proteomes" id="UP000479335">
    <property type="component" value="Unassembled WGS sequence"/>
</dbReference>
<dbReference type="SUPFAM" id="SSF52172">
    <property type="entry name" value="CheY-like"/>
    <property type="match status" value="1"/>
</dbReference>
<comment type="caution">
    <text evidence="10">The sequence shown here is derived from an EMBL/GenBank/DDBJ whole genome shotgun (WGS) entry which is preliminary data.</text>
</comment>
<feature type="modified residue" description="4-aspartylphosphate" evidence="6">
    <location>
        <position position="51"/>
    </location>
</feature>
<organism evidence="10 11">
    <name type="scientific">Duganella flavida</name>
    <dbReference type="NCBI Taxonomy" id="2692175"/>
    <lineage>
        <taxon>Bacteria</taxon>
        <taxon>Pseudomonadati</taxon>
        <taxon>Pseudomonadota</taxon>
        <taxon>Betaproteobacteria</taxon>
        <taxon>Burkholderiales</taxon>
        <taxon>Oxalobacteraceae</taxon>
        <taxon>Telluria group</taxon>
        <taxon>Duganella</taxon>
    </lineage>
</organism>
<dbReference type="InterPro" id="IPR011006">
    <property type="entry name" value="CheY-like_superfamily"/>
</dbReference>
<dbReference type="GO" id="GO:0000156">
    <property type="term" value="F:phosphorelay response regulator activity"/>
    <property type="evidence" value="ECO:0007669"/>
    <property type="project" value="TreeGrafter"/>
</dbReference>
<evidence type="ECO:0000259" key="9">
    <source>
        <dbReference type="PROSITE" id="PS51755"/>
    </source>
</evidence>
<feature type="domain" description="Response regulatory" evidence="8">
    <location>
        <begin position="2"/>
        <end position="116"/>
    </location>
</feature>
<dbReference type="PROSITE" id="PS50110">
    <property type="entry name" value="RESPONSE_REGULATORY"/>
    <property type="match status" value="1"/>
</dbReference>
<evidence type="ECO:0000313" key="10">
    <source>
        <dbReference type="EMBL" id="MYM23243.1"/>
    </source>
</evidence>
<feature type="domain" description="OmpR/PhoB-type" evidence="9">
    <location>
        <begin position="124"/>
        <end position="218"/>
    </location>
</feature>
<dbReference type="Pfam" id="PF00486">
    <property type="entry name" value="Trans_reg_C"/>
    <property type="match status" value="1"/>
</dbReference>
<keyword evidence="4 7" id="KW-0238">DNA-binding</keyword>
<keyword evidence="5" id="KW-0804">Transcription</keyword>
<dbReference type="InterPro" id="IPR016032">
    <property type="entry name" value="Sig_transdc_resp-reg_C-effctor"/>
</dbReference>
<accession>A0A6L8K6X3</accession>
<keyword evidence="3" id="KW-0805">Transcription regulation</keyword>
<dbReference type="CDD" id="cd17624">
    <property type="entry name" value="REC_OmpR_PmrA-like"/>
    <property type="match status" value="1"/>
</dbReference>
<dbReference type="EMBL" id="WWCN01000006">
    <property type="protein sequence ID" value="MYM23243.1"/>
    <property type="molecule type" value="Genomic_DNA"/>
</dbReference>
<dbReference type="GO" id="GO:0005829">
    <property type="term" value="C:cytosol"/>
    <property type="evidence" value="ECO:0007669"/>
    <property type="project" value="TreeGrafter"/>
</dbReference>
<dbReference type="Gene3D" id="1.10.10.10">
    <property type="entry name" value="Winged helix-like DNA-binding domain superfamily/Winged helix DNA-binding domain"/>
    <property type="match status" value="1"/>
</dbReference>
<dbReference type="AlphaFoldDB" id="A0A6L8K6X3"/>
<dbReference type="SMART" id="SM00448">
    <property type="entry name" value="REC"/>
    <property type="match status" value="1"/>
</dbReference>
<feature type="DNA-binding region" description="OmpR/PhoB-type" evidence="7">
    <location>
        <begin position="124"/>
        <end position="218"/>
    </location>
</feature>
<dbReference type="PROSITE" id="PS51755">
    <property type="entry name" value="OMPR_PHOB"/>
    <property type="match status" value="1"/>
</dbReference>
<keyword evidence="11" id="KW-1185">Reference proteome</keyword>
<sequence length="220" mass="24782">MRTLLVEDDPFIGEALCQSLRDASYAVDWVKDGNQAVIAADVESYSLILLDLGLPGMDGLDVLRHLRARKNLTPVLVLTARDGFEDRIVGLDLGADDYLIKPFHAGELLARVRALVRRQGSIRPPILKCGELTLNPATREVWYQGTQRKLSAREFSLLSEFLQSPGTVLSRNQLEERLYGWNEEVESNAIEFLIHSVRKKLDSSIIKNIRGMGWLIPKDQ</sequence>
<evidence type="ECO:0000256" key="6">
    <source>
        <dbReference type="PROSITE-ProRule" id="PRU00169"/>
    </source>
</evidence>
<dbReference type="GO" id="GO:0006355">
    <property type="term" value="P:regulation of DNA-templated transcription"/>
    <property type="evidence" value="ECO:0007669"/>
    <property type="project" value="InterPro"/>
</dbReference>
<dbReference type="RefSeq" id="WP_161006736.1">
    <property type="nucleotide sequence ID" value="NZ_WWCN01000006.1"/>
</dbReference>
<dbReference type="Gene3D" id="3.40.50.2300">
    <property type="match status" value="1"/>
</dbReference>
<reference evidence="10 11" key="1">
    <citation type="submission" date="2019-12" db="EMBL/GenBank/DDBJ databases">
        <title>Novel species isolated from a subtropical stream in China.</title>
        <authorList>
            <person name="Lu H."/>
        </authorList>
    </citation>
    <scope>NUCLEOTIDE SEQUENCE [LARGE SCALE GENOMIC DNA]</scope>
    <source>
        <strain evidence="10 11">FT135W</strain>
    </source>
</reference>
<dbReference type="InterPro" id="IPR001867">
    <property type="entry name" value="OmpR/PhoB-type_DNA-bd"/>
</dbReference>
<dbReference type="Pfam" id="PF00072">
    <property type="entry name" value="Response_reg"/>
    <property type="match status" value="1"/>
</dbReference>
<evidence type="ECO:0000256" key="5">
    <source>
        <dbReference type="ARBA" id="ARBA00023163"/>
    </source>
</evidence>